<evidence type="ECO:0000256" key="1">
    <source>
        <dbReference type="SAM" id="MobiDB-lite"/>
    </source>
</evidence>
<reference evidence="2" key="1">
    <citation type="submission" date="2021-01" db="EMBL/GenBank/DDBJ databases">
        <authorList>
            <person name="Corre E."/>
            <person name="Pelletier E."/>
            <person name="Niang G."/>
            <person name="Scheremetjew M."/>
            <person name="Finn R."/>
            <person name="Kale V."/>
            <person name="Holt S."/>
            <person name="Cochrane G."/>
            <person name="Meng A."/>
            <person name="Brown T."/>
            <person name="Cohen L."/>
        </authorList>
    </citation>
    <scope>NUCLEOTIDE SEQUENCE</scope>
    <source>
        <strain evidence="2">CCMP125</strain>
    </source>
</reference>
<protein>
    <submittedName>
        <fullName evidence="2">Uncharacterized protein</fullName>
    </submittedName>
</protein>
<gene>
    <name evidence="2" type="ORF">APAL1065_LOCUS7516</name>
</gene>
<dbReference type="AlphaFoldDB" id="A0A7S2Y6R2"/>
<sequence>MTNMQQDEAFLTLLSSQRQLLSQLNRETAMRKAGVKNTQVATNTLPYHHYHYHQPQHFFRSNHLHDATNESPNQQRFFHDHNQRNSSLDILSKRISMNHQHSNIYSDGSMMADEMLLPSFSFSDKQSGGAGMLDCSIQSYSEVKKRPLKGEDLVDLGPKWKKRRLSSLGLGFLSPSAFVDEDSEATKLQQNSNFVKEVDDKTIERVMGPQEDAMRRSRDLGPVDGDREEDTEDEDDDDQSTSSPIPIDPIRLDTTRINFCQMTQAMRDFSTAMEKSQKSQQDIHDWDRKMGLKRSHSKTMRLSSRSRKQLRAILKAEINSMIASASANKS</sequence>
<evidence type="ECO:0000313" key="2">
    <source>
        <dbReference type="EMBL" id="CAD9955860.1"/>
    </source>
</evidence>
<feature type="compositionally biased region" description="Basic and acidic residues" evidence="1">
    <location>
        <begin position="212"/>
        <end position="225"/>
    </location>
</feature>
<name>A0A7S2Y6R2_9STRA</name>
<feature type="compositionally biased region" description="Acidic residues" evidence="1">
    <location>
        <begin position="226"/>
        <end position="239"/>
    </location>
</feature>
<organism evidence="2">
    <name type="scientific">Entomoneis paludosa</name>
    <dbReference type="NCBI Taxonomy" id="265537"/>
    <lineage>
        <taxon>Eukaryota</taxon>
        <taxon>Sar</taxon>
        <taxon>Stramenopiles</taxon>
        <taxon>Ochrophyta</taxon>
        <taxon>Bacillariophyta</taxon>
        <taxon>Bacillariophyceae</taxon>
        <taxon>Bacillariophycidae</taxon>
        <taxon>Entomoneidaceae</taxon>
        <taxon>Entomoneis</taxon>
    </lineage>
</organism>
<proteinExistence type="predicted"/>
<accession>A0A7S2Y6R2</accession>
<feature type="region of interest" description="Disordered" evidence="1">
    <location>
        <begin position="199"/>
        <end position="251"/>
    </location>
</feature>
<dbReference type="EMBL" id="HBHT01011172">
    <property type="protein sequence ID" value="CAD9955860.1"/>
    <property type="molecule type" value="Transcribed_RNA"/>
</dbReference>